<dbReference type="PANTHER" id="PTHR31334">
    <property type="entry name" value="SMITH-MAGENIS SYNDROME REGION GENE 8 PROTEIN"/>
    <property type="match status" value="1"/>
</dbReference>
<evidence type="ECO:0000313" key="9">
    <source>
        <dbReference type="Proteomes" id="UP001321473"/>
    </source>
</evidence>
<feature type="region of interest" description="Disordered" evidence="6">
    <location>
        <begin position="530"/>
        <end position="569"/>
    </location>
</feature>
<feature type="region of interest" description="Disordered" evidence="6">
    <location>
        <begin position="394"/>
        <end position="417"/>
    </location>
</feature>
<organism evidence="8 9">
    <name type="scientific">Amblyomma americanum</name>
    <name type="common">Lone star tick</name>
    <dbReference type="NCBI Taxonomy" id="6943"/>
    <lineage>
        <taxon>Eukaryota</taxon>
        <taxon>Metazoa</taxon>
        <taxon>Ecdysozoa</taxon>
        <taxon>Arthropoda</taxon>
        <taxon>Chelicerata</taxon>
        <taxon>Arachnida</taxon>
        <taxon>Acari</taxon>
        <taxon>Parasitiformes</taxon>
        <taxon>Ixodida</taxon>
        <taxon>Ixodoidea</taxon>
        <taxon>Ixodidae</taxon>
        <taxon>Amblyomminae</taxon>
        <taxon>Amblyomma</taxon>
    </lineage>
</organism>
<gene>
    <name evidence="8" type="ORF">V5799_029058</name>
</gene>
<feature type="domain" description="UDENN FLCN/SMCR8-type" evidence="7">
    <location>
        <begin position="77"/>
        <end position="796"/>
    </location>
</feature>
<comment type="caution">
    <text evidence="8">The sequence shown here is derived from an EMBL/GenBank/DDBJ whole genome shotgun (WGS) entry which is preliminary data.</text>
</comment>
<feature type="compositionally biased region" description="Polar residues" evidence="6">
    <location>
        <begin position="394"/>
        <end position="410"/>
    </location>
</feature>
<accession>A0AAQ4ES43</accession>
<dbReference type="EMBL" id="JARKHS020011673">
    <property type="protein sequence ID" value="KAK8777596.1"/>
    <property type="molecule type" value="Genomic_DNA"/>
</dbReference>
<proteinExistence type="inferred from homology"/>
<keyword evidence="3" id="KW-0344">Guanine-nucleotide releasing factor</keyword>
<dbReference type="GO" id="GO:0006914">
    <property type="term" value="P:autophagy"/>
    <property type="evidence" value="ECO:0007669"/>
    <property type="project" value="UniProtKB-KW"/>
</dbReference>
<dbReference type="PROSITE" id="PS51834">
    <property type="entry name" value="DENN_FLCN_SMCR8"/>
    <property type="match status" value="1"/>
</dbReference>
<sequence>MTTHIDSSATVVRSGIGRVGANCLGMLGHYSEARAYVNRDEEAQQHADVFLDFDDDPVSKEAIQHDWSGMLFSQEENPFVDEDNDFILIAECNEVHGPMPLITIPHNIGDRVEGIDINSLVISILSVDYQQVGASSTFPKLDSQILMPSIRDDLHIFVNYSVMLDPKARGFVRPMCIAYASSDKGKLVKNTPYIRSALIEASLALKLFNIKYFVQGVKNLLKDVKHTRKTSIGCGQRMDTLNGVAISEASFHESLNKYEDVLESTLQEIEDSLAANCPFDADHARSIKHQAKDLIRHLQSLPRLSPELERFLQFATQKTPTHEPRELKIPFQRDYEQGLVPLRDIWKKGFILCIYWLYVTYKFFRRRAESVAICLQQEKPLSSLRYGACLRSADSTRPSAPNLVSNGNVSSHDKSSRSSQPMCIYYRLAHPERLPFDKAASGVWDVDSGFLDCFSHLHLDKVALERGKENGDIHRSLASMPLPEELYSRFKAESRRIGGSEKVLSLTETHGKTKTSAASWRFWHIRQSSPKETVAQRSPKTRTSWKEQLMRQRRNSGSSTNSEEPAERSYWVRDEEGIDPADCSKHGLTLEKQWDAIQTCVHDGSEAIFLQVLSKRIKVEDVLYSLLIGRTIVIVGGPLSAHEVAASAKVLALFAPRKFGDFLWFEDQRFDVLDNSCLNAAAVIGYVDEHRTKDFGLPSSVRKKASVLNVETGDFTGPCYGGSLLKQTSQRIRLLEENEALLAVISSVFADIEYVAHTWVLLTANARKTESKAFAKQKQLTNCDLAILKHYEKLMGDVHTKK</sequence>
<reference evidence="8 9" key="1">
    <citation type="journal article" date="2023" name="Arcadia Sci">
        <title>De novo assembly of a long-read Amblyomma americanum tick genome.</title>
        <authorList>
            <person name="Chou S."/>
            <person name="Poskanzer K.E."/>
            <person name="Rollins M."/>
            <person name="Thuy-Boun P.S."/>
        </authorList>
    </citation>
    <scope>NUCLEOTIDE SEQUENCE [LARGE SCALE GENOMIC DNA]</scope>
    <source>
        <strain evidence="8">F_SG_1</strain>
        <tissue evidence="8">Salivary glands</tissue>
    </source>
</reference>
<evidence type="ECO:0000256" key="2">
    <source>
        <dbReference type="ARBA" id="ARBA00022490"/>
    </source>
</evidence>
<feature type="compositionally biased region" description="Polar residues" evidence="6">
    <location>
        <begin position="530"/>
        <end position="542"/>
    </location>
</feature>
<dbReference type="GO" id="GO:0005085">
    <property type="term" value="F:guanyl-nucleotide exchange factor activity"/>
    <property type="evidence" value="ECO:0007669"/>
    <property type="project" value="UniProtKB-KW"/>
</dbReference>
<evidence type="ECO:0000256" key="5">
    <source>
        <dbReference type="ARBA" id="ARBA00038137"/>
    </source>
</evidence>
<dbReference type="AlphaFoldDB" id="A0AAQ4ES43"/>
<evidence type="ECO:0000256" key="3">
    <source>
        <dbReference type="ARBA" id="ARBA00022658"/>
    </source>
</evidence>
<evidence type="ECO:0000313" key="8">
    <source>
        <dbReference type="EMBL" id="KAK8777596.1"/>
    </source>
</evidence>
<keyword evidence="9" id="KW-1185">Reference proteome</keyword>
<protein>
    <recommendedName>
        <fullName evidence="7">UDENN FLCN/SMCR8-type domain-containing protein</fullName>
    </recommendedName>
</protein>
<name>A0AAQ4ES43_AMBAM</name>
<evidence type="ECO:0000259" key="7">
    <source>
        <dbReference type="PROSITE" id="PS51834"/>
    </source>
</evidence>
<dbReference type="PANTHER" id="PTHR31334:SF1">
    <property type="entry name" value="GUANINE NUCLEOTIDE EXCHANGE PROTEIN SMCR8"/>
    <property type="match status" value="1"/>
</dbReference>
<evidence type="ECO:0000256" key="4">
    <source>
        <dbReference type="ARBA" id="ARBA00023006"/>
    </source>
</evidence>
<dbReference type="InterPro" id="IPR037521">
    <property type="entry name" value="FLCN/SMCR8_DENN"/>
</dbReference>
<evidence type="ECO:0000256" key="1">
    <source>
        <dbReference type="ARBA" id="ARBA00004496"/>
    </source>
</evidence>
<comment type="subcellular location">
    <subcellularLocation>
        <location evidence="1">Cytoplasm</location>
    </subcellularLocation>
</comment>
<dbReference type="GO" id="GO:0032045">
    <property type="term" value="C:guanyl-nucleotide exchange factor complex"/>
    <property type="evidence" value="ECO:0007669"/>
    <property type="project" value="TreeGrafter"/>
</dbReference>
<keyword evidence="2" id="KW-0963">Cytoplasm</keyword>
<comment type="similarity">
    <text evidence="5">Belongs to the SMCR8 family.</text>
</comment>
<dbReference type="GO" id="GO:0005737">
    <property type="term" value="C:cytoplasm"/>
    <property type="evidence" value="ECO:0007669"/>
    <property type="project" value="UniProtKB-SubCell"/>
</dbReference>
<evidence type="ECO:0000256" key="6">
    <source>
        <dbReference type="SAM" id="MobiDB-lite"/>
    </source>
</evidence>
<dbReference type="Proteomes" id="UP001321473">
    <property type="component" value="Unassembled WGS sequence"/>
</dbReference>
<keyword evidence="4" id="KW-0072">Autophagy</keyword>